<reference evidence="8 9" key="1">
    <citation type="submission" date="2021-03" db="EMBL/GenBank/DDBJ databases">
        <title>Enterococcal diversity collection.</title>
        <authorList>
            <person name="Gilmore M.S."/>
            <person name="Schwartzman J."/>
            <person name="Van Tyne D."/>
            <person name="Martin M."/>
            <person name="Earl A.M."/>
            <person name="Manson A.L."/>
            <person name="Straub T."/>
            <person name="Salamzade R."/>
            <person name="Saavedra J."/>
            <person name="Lebreton F."/>
            <person name="Prichula J."/>
            <person name="Schaufler K."/>
            <person name="Gaca A."/>
            <person name="Sgardioli B."/>
            <person name="Wagenaar J."/>
            <person name="Strong T."/>
        </authorList>
    </citation>
    <scope>NUCLEOTIDE SEQUENCE [LARGE SCALE GENOMIC DNA]</scope>
    <source>
        <strain evidence="8 9">DIV0869a</strain>
    </source>
</reference>
<sequence length="414" mass="44966">MNNMKNMLTIAIETYKQKVESKVFIIMLFVLACGTFFGMNYEGIFKSDEPSKENVLVVSKDKQLVSTLQEAGVDLNISFVKGGGKLSEAKKELEDADGKTILMLDKNESGLYHGKIYYQGAAQHNIFEQLQTLVTALNQSIKLHQLNLDETQQKFLNASTTVPMESLDGDQDSSAQTLMLVYVVGFVLYMAVMLFSTMVAQDIAVEKSSRVMEILLTTITPVQHLVGKIVGIGMVGLTQGAAIGVSAYASYKMFGDSTGVFGFLSEGKNGQAIVLAVVCFILGYLIYSVTAAILGSLVSSVQEVQQLMYILIIPLFIALFMVIIMATGAGSNQVIAISSYLPFLSPIVMYARYMLGDATMTTFIIAMGINLGATVVLALVGKSVYQGGVFIYSGDKLTTILKKAFKSGKYYAQN</sequence>
<organism evidence="8 9">
    <name type="scientific">Candidatus Enterococcus ikei</name>
    <dbReference type="NCBI Taxonomy" id="2815326"/>
    <lineage>
        <taxon>Bacteria</taxon>
        <taxon>Bacillati</taxon>
        <taxon>Bacillota</taxon>
        <taxon>Bacilli</taxon>
        <taxon>Lactobacillales</taxon>
        <taxon>Enterococcaceae</taxon>
        <taxon>Enterococcus</taxon>
    </lineage>
</organism>
<keyword evidence="2" id="KW-1003">Cell membrane</keyword>
<dbReference type="PANTHER" id="PTHR30294:SF29">
    <property type="entry name" value="MULTIDRUG ABC TRANSPORTER PERMEASE YBHS-RELATED"/>
    <property type="match status" value="1"/>
</dbReference>
<evidence type="ECO:0000256" key="5">
    <source>
        <dbReference type="ARBA" id="ARBA00023136"/>
    </source>
</evidence>
<dbReference type="InterPro" id="IPR051449">
    <property type="entry name" value="ABC-2_transporter_component"/>
</dbReference>
<accession>A0ABS3H0M4</accession>
<dbReference type="EMBL" id="JAFLWD010000031">
    <property type="protein sequence ID" value="MBO0441062.1"/>
    <property type="molecule type" value="Genomic_DNA"/>
</dbReference>
<dbReference type="InterPro" id="IPR013525">
    <property type="entry name" value="ABC2_TM"/>
</dbReference>
<keyword evidence="4 6" id="KW-1133">Transmembrane helix</keyword>
<feature type="transmembrane region" description="Helical" evidence="6">
    <location>
        <begin position="271"/>
        <end position="295"/>
    </location>
</feature>
<evidence type="ECO:0000313" key="8">
    <source>
        <dbReference type="EMBL" id="MBO0441062.1"/>
    </source>
</evidence>
<comment type="caution">
    <text evidence="8">The sequence shown here is derived from an EMBL/GenBank/DDBJ whole genome shotgun (WGS) entry which is preliminary data.</text>
</comment>
<feature type="transmembrane region" description="Helical" evidence="6">
    <location>
        <begin position="307"/>
        <end position="328"/>
    </location>
</feature>
<dbReference type="Proteomes" id="UP000664632">
    <property type="component" value="Unassembled WGS sequence"/>
</dbReference>
<name>A0ABS3H0M4_9ENTE</name>
<evidence type="ECO:0000256" key="1">
    <source>
        <dbReference type="ARBA" id="ARBA00004651"/>
    </source>
</evidence>
<feature type="domain" description="ABC-2 type transporter transmembrane" evidence="7">
    <location>
        <begin position="24"/>
        <end position="379"/>
    </location>
</feature>
<feature type="transmembrane region" description="Helical" evidence="6">
    <location>
        <begin position="225"/>
        <end position="251"/>
    </location>
</feature>
<keyword evidence="3 6" id="KW-0812">Transmembrane</keyword>
<evidence type="ECO:0000256" key="4">
    <source>
        <dbReference type="ARBA" id="ARBA00022989"/>
    </source>
</evidence>
<dbReference type="PROSITE" id="PS51257">
    <property type="entry name" value="PROKAR_LIPOPROTEIN"/>
    <property type="match status" value="1"/>
</dbReference>
<evidence type="ECO:0000256" key="3">
    <source>
        <dbReference type="ARBA" id="ARBA00022692"/>
    </source>
</evidence>
<keyword evidence="9" id="KW-1185">Reference proteome</keyword>
<feature type="transmembrane region" description="Helical" evidence="6">
    <location>
        <begin position="179"/>
        <end position="204"/>
    </location>
</feature>
<keyword evidence="5 6" id="KW-0472">Membrane</keyword>
<evidence type="ECO:0000256" key="2">
    <source>
        <dbReference type="ARBA" id="ARBA00022475"/>
    </source>
</evidence>
<feature type="transmembrane region" description="Helical" evidence="6">
    <location>
        <begin position="363"/>
        <end position="385"/>
    </location>
</feature>
<dbReference type="PANTHER" id="PTHR30294">
    <property type="entry name" value="MEMBRANE COMPONENT OF ABC TRANSPORTER YHHJ-RELATED"/>
    <property type="match status" value="1"/>
</dbReference>
<protein>
    <submittedName>
        <fullName evidence="8">ABC transporter permease</fullName>
    </submittedName>
</protein>
<feature type="transmembrane region" description="Helical" evidence="6">
    <location>
        <begin position="21"/>
        <end position="41"/>
    </location>
</feature>
<evidence type="ECO:0000313" key="9">
    <source>
        <dbReference type="Proteomes" id="UP000664632"/>
    </source>
</evidence>
<evidence type="ECO:0000256" key="6">
    <source>
        <dbReference type="SAM" id="Phobius"/>
    </source>
</evidence>
<proteinExistence type="predicted"/>
<gene>
    <name evidence="8" type="ORF">JZO69_11880</name>
</gene>
<evidence type="ECO:0000259" key="7">
    <source>
        <dbReference type="Pfam" id="PF12698"/>
    </source>
</evidence>
<dbReference type="Pfam" id="PF12698">
    <property type="entry name" value="ABC2_membrane_3"/>
    <property type="match status" value="1"/>
</dbReference>
<comment type="subcellular location">
    <subcellularLocation>
        <location evidence="1">Cell membrane</location>
        <topology evidence="1">Multi-pass membrane protein</topology>
    </subcellularLocation>
</comment>
<feature type="transmembrane region" description="Helical" evidence="6">
    <location>
        <begin position="334"/>
        <end position="351"/>
    </location>
</feature>